<dbReference type="GO" id="GO:0043720">
    <property type="term" value="F:3-keto-5-aminohexanoate cleavage activity"/>
    <property type="evidence" value="ECO:0007669"/>
    <property type="project" value="InterPro"/>
</dbReference>
<dbReference type="Gene3D" id="3.20.20.70">
    <property type="entry name" value="Aldolase class I"/>
    <property type="match status" value="1"/>
</dbReference>
<dbReference type="InterPro" id="IPR013785">
    <property type="entry name" value="Aldolase_TIM"/>
</dbReference>
<keyword evidence="6" id="KW-1185">Reference proteome</keyword>
<protein>
    <submittedName>
        <fullName evidence="5">3-keto-5-aminohexanoate cleavage protein</fullName>
    </submittedName>
</protein>
<evidence type="ECO:0000256" key="1">
    <source>
        <dbReference type="ARBA" id="ARBA00001947"/>
    </source>
</evidence>
<dbReference type="InterPro" id="IPR008567">
    <property type="entry name" value="BKACE"/>
</dbReference>
<comment type="cofactor">
    <cofactor evidence="1">
        <name>Zn(2+)</name>
        <dbReference type="ChEBI" id="CHEBI:29105"/>
    </cofactor>
</comment>
<dbReference type="Pfam" id="PF05853">
    <property type="entry name" value="BKACE"/>
    <property type="match status" value="1"/>
</dbReference>
<reference evidence="5 6" key="1">
    <citation type="submission" date="2018-05" db="EMBL/GenBank/DDBJ databases">
        <title>Marinifilum breve JC075T sp. nov., a marine bacterium isolated from Yongle Blue Hole in the South China Sea.</title>
        <authorList>
            <person name="Fu T."/>
        </authorList>
    </citation>
    <scope>NUCLEOTIDE SEQUENCE [LARGE SCALE GENOMIC DNA]</scope>
    <source>
        <strain evidence="5 6">JC075</strain>
    </source>
</reference>
<evidence type="ECO:0000256" key="2">
    <source>
        <dbReference type="ARBA" id="ARBA00022679"/>
    </source>
</evidence>
<keyword evidence="3" id="KW-0479">Metal-binding</keyword>
<dbReference type="AlphaFoldDB" id="A0A2V4AES1"/>
<dbReference type="PANTHER" id="PTHR37418:SF2">
    <property type="entry name" value="3-KETO-5-AMINOHEXANOATE CLEAVAGE ENZYME"/>
    <property type="match status" value="1"/>
</dbReference>
<sequence length="287" mass="32406">MKNDKIIINFCPTGMVPTKNMTPFVPVSPQEIIEQTHEAYDIGITIAHLHARGEDDVPTYRKNVYRDIFEGVRKHCPDLIICGSTSGRNFPEFEKRSEVIELKPDMCSLTLSSLNFVKQASVNAPDMVQRLALKMKEFGVRTELECFDLGMINYGKYLIKKGIVEGPFYWNLLFGNIAGFQANFQQMGTALSEIPDDHFVGLAGLAADQLKVNAAAIAMGYGVRVGIEDNIWWDESRSRHTSNVELVQRIHSLIAIHNKQYFSPKEFGQLGFRNNEVAKEFVSVTRL</sequence>
<dbReference type="PANTHER" id="PTHR37418">
    <property type="entry name" value="3-KETO-5-AMINOHEXANOATE CLEAVAGE ENZYME-RELATED"/>
    <property type="match status" value="1"/>
</dbReference>
<evidence type="ECO:0000313" key="5">
    <source>
        <dbReference type="EMBL" id="PXY02594.1"/>
    </source>
</evidence>
<dbReference type="GO" id="GO:0046872">
    <property type="term" value="F:metal ion binding"/>
    <property type="evidence" value="ECO:0007669"/>
    <property type="project" value="UniProtKB-KW"/>
</dbReference>
<evidence type="ECO:0000256" key="3">
    <source>
        <dbReference type="ARBA" id="ARBA00022723"/>
    </source>
</evidence>
<evidence type="ECO:0000256" key="4">
    <source>
        <dbReference type="ARBA" id="ARBA00022833"/>
    </source>
</evidence>
<name>A0A2V4AES1_9BACT</name>
<gene>
    <name evidence="5" type="ORF">DF185_00430</name>
</gene>
<comment type="caution">
    <text evidence="5">The sequence shown here is derived from an EMBL/GenBank/DDBJ whole genome shotgun (WGS) entry which is preliminary data.</text>
</comment>
<proteinExistence type="predicted"/>
<accession>A0A2V4AES1</accession>
<organism evidence="5 6">
    <name type="scientific">Marinifilum breve</name>
    <dbReference type="NCBI Taxonomy" id="2184082"/>
    <lineage>
        <taxon>Bacteria</taxon>
        <taxon>Pseudomonadati</taxon>
        <taxon>Bacteroidota</taxon>
        <taxon>Bacteroidia</taxon>
        <taxon>Marinilabiliales</taxon>
        <taxon>Marinifilaceae</taxon>
    </lineage>
</organism>
<keyword evidence="4" id="KW-0862">Zinc</keyword>
<dbReference type="Proteomes" id="UP000248079">
    <property type="component" value="Unassembled WGS sequence"/>
</dbReference>
<keyword evidence="2" id="KW-0808">Transferase</keyword>
<evidence type="ECO:0000313" key="6">
    <source>
        <dbReference type="Proteomes" id="UP000248079"/>
    </source>
</evidence>
<dbReference type="RefSeq" id="WP_110358755.1">
    <property type="nucleotide sequence ID" value="NZ_QFLI01000001.1"/>
</dbReference>
<dbReference type="EMBL" id="QFLI01000001">
    <property type="protein sequence ID" value="PXY02594.1"/>
    <property type="molecule type" value="Genomic_DNA"/>
</dbReference>
<dbReference type="OrthoDB" id="63399at2"/>